<protein>
    <submittedName>
        <fullName evidence="1">Secreted protein</fullName>
    </submittedName>
</protein>
<evidence type="ECO:0000313" key="1">
    <source>
        <dbReference type="EMBL" id="CDR35248.1"/>
    </source>
</evidence>
<dbReference type="STRING" id="1437425.CSEC_2442"/>
<keyword evidence="2" id="KW-1185">Reference proteome</keyword>
<evidence type="ECO:0000313" key="2">
    <source>
        <dbReference type="Proteomes" id="UP000031552"/>
    </source>
</evidence>
<comment type="caution">
    <text evidence="1">The sequence shown here is derived from an EMBL/GenBank/DDBJ whole genome shotgun (WGS) entry which is preliminary data.</text>
</comment>
<proteinExistence type="predicted"/>
<accession>A0A090D3E6</accession>
<sequence length="129" mass="15375">MVCLYHFNGFKRLVLFNIFCAFSLVVLTPQPAYGLINFDSNDIVFGLRIQKLVNRVWKYYEKSDGDSLLDTIIDLKEEIEFYTGKQINISKEIDKIETDLKRNRIFPQETFQKFKNLIKKRENKTLQRN</sequence>
<dbReference type="Proteomes" id="UP000031552">
    <property type="component" value="Unassembled WGS sequence"/>
</dbReference>
<dbReference type="EMBL" id="CCEJ010000015">
    <property type="protein sequence ID" value="CDR35248.1"/>
    <property type="molecule type" value="Genomic_DNA"/>
</dbReference>
<dbReference type="AlphaFoldDB" id="A0A090D3E6"/>
<reference evidence="1" key="1">
    <citation type="submission" date="2013-12" db="EMBL/GenBank/DDBJ databases">
        <authorList>
            <person name="Linke B."/>
        </authorList>
    </citation>
    <scope>NUCLEOTIDE SEQUENCE [LARGE SCALE GENOMIC DNA]</scope>
    <source>
        <strain evidence="1">CRIB-18</strain>
    </source>
</reference>
<name>A0A090D3E6_9BACT</name>
<dbReference type="OrthoDB" id="9941521at2"/>
<reference evidence="1" key="2">
    <citation type="submission" date="2014-09" db="EMBL/GenBank/DDBJ databases">
        <title>Criblamydia sequanensis harbors a mega-plasmid encoding arsenite resistance.</title>
        <authorList>
            <person name="Bertelli C."/>
            <person name="Goesmann A."/>
            <person name="Greub G."/>
        </authorList>
    </citation>
    <scope>NUCLEOTIDE SEQUENCE [LARGE SCALE GENOMIC DNA]</scope>
    <source>
        <strain evidence="1">CRIB-18</strain>
    </source>
</reference>
<gene>
    <name evidence="1" type="ORF">CSEC_2442</name>
</gene>
<organism evidence="1 2">
    <name type="scientific">Candidatus Criblamydia sequanensis CRIB-18</name>
    <dbReference type="NCBI Taxonomy" id="1437425"/>
    <lineage>
        <taxon>Bacteria</taxon>
        <taxon>Pseudomonadati</taxon>
        <taxon>Chlamydiota</taxon>
        <taxon>Chlamydiia</taxon>
        <taxon>Parachlamydiales</taxon>
        <taxon>Candidatus Criblamydiaceae</taxon>
        <taxon>Candidatus Criblamydia</taxon>
    </lineage>
</organism>
<dbReference type="RefSeq" id="WP_154017713.1">
    <property type="nucleotide sequence ID" value="NZ_CCEJ010000015.1"/>
</dbReference>